<evidence type="ECO:0000313" key="2">
    <source>
        <dbReference type="Proteomes" id="UP001148838"/>
    </source>
</evidence>
<organism evidence="1 2">
    <name type="scientific">Periplaneta americana</name>
    <name type="common">American cockroach</name>
    <name type="synonym">Blatta americana</name>
    <dbReference type="NCBI Taxonomy" id="6978"/>
    <lineage>
        <taxon>Eukaryota</taxon>
        <taxon>Metazoa</taxon>
        <taxon>Ecdysozoa</taxon>
        <taxon>Arthropoda</taxon>
        <taxon>Hexapoda</taxon>
        <taxon>Insecta</taxon>
        <taxon>Pterygota</taxon>
        <taxon>Neoptera</taxon>
        <taxon>Polyneoptera</taxon>
        <taxon>Dictyoptera</taxon>
        <taxon>Blattodea</taxon>
        <taxon>Blattoidea</taxon>
        <taxon>Blattidae</taxon>
        <taxon>Blattinae</taxon>
        <taxon>Periplaneta</taxon>
    </lineage>
</organism>
<comment type="caution">
    <text evidence="1">The sequence shown here is derived from an EMBL/GenBank/DDBJ whole genome shotgun (WGS) entry which is preliminary data.</text>
</comment>
<sequence>MDRCNRRVYRDVARLITTSDRFVCLLSDPICQAPPQFDRLLLSGVKASSSHGCYGIFYIVKRVMQTAASSVGGDASSPLNPSAAQVPAGDGWRHAPRRAAFESQLEVLVYATRPQTLDDLKHNITQEIQANNRVLQRVASNMERRVELCLMQDGGHFQHLL</sequence>
<keyword evidence="2" id="KW-1185">Reference proteome</keyword>
<gene>
    <name evidence="1" type="ORF">ANN_01243</name>
</gene>
<accession>A0ABQ8TVY0</accession>
<name>A0ABQ8TVY0_PERAM</name>
<reference evidence="1 2" key="1">
    <citation type="journal article" date="2022" name="Allergy">
        <title>Genome assembly and annotation of Periplaneta americana reveal a comprehensive cockroach allergen profile.</title>
        <authorList>
            <person name="Wang L."/>
            <person name="Xiong Q."/>
            <person name="Saelim N."/>
            <person name="Wang L."/>
            <person name="Nong W."/>
            <person name="Wan A.T."/>
            <person name="Shi M."/>
            <person name="Liu X."/>
            <person name="Cao Q."/>
            <person name="Hui J.H.L."/>
            <person name="Sookrung N."/>
            <person name="Leung T.F."/>
            <person name="Tungtrongchitr A."/>
            <person name="Tsui S.K.W."/>
        </authorList>
    </citation>
    <scope>NUCLEOTIDE SEQUENCE [LARGE SCALE GENOMIC DNA]</scope>
    <source>
        <strain evidence="1">PWHHKU_190912</strain>
    </source>
</reference>
<protein>
    <submittedName>
        <fullName evidence="1">Uncharacterized protein</fullName>
    </submittedName>
</protein>
<dbReference type="Proteomes" id="UP001148838">
    <property type="component" value="Unassembled WGS sequence"/>
</dbReference>
<dbReference type="Gene3D" id="3.30.420.10">
    <property type="entry name" value="Ribonuclease H-like superfamily/Ribonuclease H"/>
    <property type="match status" value="1"/>
</dbReference>
<proteinExistence type="predicted"/>
<evidence type="ECO:0000313" key="1">
    <source>
        <dbReference type="EMBL" id="KAJ4449837.1"/>
    </source>
</evidence>
<dbReference type="EMBL" id="JAJSOF020000003">
    <property type="protein sequence ID" value="KAJ4449837.1"/>
    <property type="molecule type" value="Genomic_DNA"/>
</dbReference>
<dbReference type="InterPro" id="IPR036397">
    <property type="entry name" value="RNaseH_sf"/>
</dbReference>